<evidence type="ECO:0000256" key="6">
    <source>
        <dbReference type="ARBA" id="ARBA00023015"/>
    </source>
</evidence>
<dbReference type="Gene3D" id="3.30.50.10">
    <property type="entry name" value="Erythroid Transcription Factor GATA-1, subunit A"/>
    <property type="match status" value="1"/>
</dbReference>
<evidence type="ECO:0000256" key="10">
    <source>
        <dbReference type="ARBA" id="ARBA00023242"/>
    </source>
</evidence>
<dbReference type="InterPro" id="IPR013088">
    <property type="entry name" value="Znf_NHR/GATA"/>
</dbReference>
<keyword evidence="3" id="KW-0479">Metal-binding</keyword>
<evidence type="ECO:0000256" key="8">
    <source>
        <dbReference type="ARBA" id="ARBA00023163"/>
    </source>
</evidence>
<evidence type="ECO:0000259" key="13">
    <source>
        <dbReference type="PROSITE" id="PS51843"/>
    </source>
</evidence>
<dbReference type="GO" id="GO:0000978">
    <property type="term" value="F:RNA polymerase II cis-regulatory region sequence-specific DNA binding"/>
    <property type="evidence" value="ECO:0007669"/>
    <property type="project" value="InterPro"/>
</dbReference>
<evidence type="ECO:0000313" key="14">
    <source>
        <dbReference type="Proteomes" id="UP000025227"/>
    </source>
</evidence>
<comment type="similarity">
    <text evidence="2">Belongs to the nuclear hormone receptor family.</text>
</comment>
<dbReference type="InterPro" id="IPR000536">
    <property type="entry name" value="Nucl_hrmn_rcpt_lig-bd"/>
</dbReference>
<dbReference type="Pfam" id="PF00105">
    <property type="entry name" value="zf-C4"/>
    <property type="match status" value="1"/>
</dbReference>
<evidence type="ECO:0000259" key="12">
    <source>
        <dbReference type="PROSITE" id="PS51030"/>
    </source>
</evidence>
<evidence type="ECO:0000256" key="5">
    <source>
        <dbReference type="ARBA" id="ARBA00022833"/>
    </source>
</evidence>
<dbReference type="SUPFAM" id="SSF48508">
    <property type="entry name" value="Nuclear receptor ligand-binding domain"/>
    <property type="match status" value="1"/>
</dbReference>
<evidence type="ECO:0000256" key="11">
    <source>
        <dbReference type="SAM" id="MobiDB-lite"/>
    </source>
</evidence>
<comment type="subcellular location">
    <subcellularLocation>
        <location evidence="1">Nucleus</location>
    </subcellularLocation>
</comment>
<dbReference type="WBParaSite" id="HCON_00190340-00001">
    <property type="protein sequence ID" value="HCON_00190340-00001"/>
    <property type="gene ID" value="HCON_00190340"/>
</dbReference>
<feature type="compositionally biased region" description="Low complexity" evidence="11">
    <location>
        <begin position="93"/>
        <end position="107"/>
    </location>
</feature>
<reference evidence="15" key="1">
    <citation type="submission" date="2020-12" db="UniProtKB">
        <authorList>
            <consortium name="WormBaseParasite"/>
        </authorList>
    </citation>
    <scope>IDENTIFICATION</scope>
    <source>
        <strain evidence="15">MHco3</strain>
    </source>
</reference>
<name>A0A7I4Z571_HAECO</name>
<organism evidence="14 15">
    <name type="scientific">Haemonchus contortus</name>
    <name type="common">Barber pole worm</name>
    <dbReference type="NCBI Taxonomy" id="6289"/>
    <lineage>
        <taxon>Eukaryota</taxon>
        <taxon>Metazoa</taxon>
        <taxon>Ecdysozoa</taxon>
        <taxon>Nematoda</taxon>
        <taxon>Chromadorea</taxon>
        <taxon>Rhabditida</taxon>
        <taxon>Rhabditina</taxon>
        <taxon>Rhabditomorpha</taxon>
        <taxon>Strongyloidea</taxon>
        <taxon>Trichostrongylidae</taxon>
        <taxon>Haemonchus</taxon>
    </lineage>
</organism>
<dbReference type="Gene3D" id="1.10.565.10">
    <property type="entry name" value="Retinoid X Receptor"/>
    <property type="match status" value="1"/>
</dbReference>
<dbReference type="PRINTS" id="PR00047">
    <property type="entry name" value="STROIDFINGER"/>
</dbReference>
<dbReference type="OrthoDB" id="5789759at2759"/>
<evidence type="ECO:0000313" key="15">
    <source>
        <dbReference type="WBParaSite" id="HCON_00190340-00001"/>
    </source>
</evidence>
<dbReference type="PROSITE" id="PS51030">
    <property type="entry name" value="NUCLEAR_REC_DBD_2"/>
    <property type="match status" value="1"/>
</dbReference>
<keyword evidence="6" id="KW-0805">Transcription regulation</keyword>
<feature type="region of interest" description="Disordered" evidence="11">
    <location>
        <begin position="88"/>
        <end position="108"/>
    </location>
</feature>
<evidence type="ECO:0000256" key="3">
    <source>
        <dbReference type="ARBA" id="ARBA00022723"/>
    </source>
</evidence>
<keyword evidence="8" id="KW-0804">Transcription</keyword>
<dbReference type="InterPro" id="IPR001628">
    <property type="entry name" value="Znf_hrmn_rcpt"/>
</dbReference>
<dbReference type="Proteomes" id="UP000025227">
    <property type="component" value="Unplaced"/>
</dbReference>
<evidence type="ECO:0000256" key="2">
    <source>
        <dbReference type="ARBA" id="ARBA00005993"/>
    </source>
</evidence>
<dbReference type="InterPro" id="IPR051152">
    <property type="entry name" value="C.elegans_Orphan_NR"/>
</dbReference>
<evidence type="ECO:0000256" key="9">
    <source>
        <dbReference type="ARBA" id="ARBA00023170"/>
    </source>
</evidence>
<dbReference type="GO" id="GO:0003700">
    <property type="term" value="F:DNA-binding transcription factor activity"/>
    <property type="evidence" value="ECO:0007669"/>
    <property type="project" value="InterPro"/>
</dbReference>
<dbReference type="PANTHER" id="PTHR45680">
    <property type="entry name" value="NUCLEAR HORMONE RECEPTOR FAMILY"/>
    <property type="match status" value="1"/>
</dbReference>
<dbReference type="Pfam" id="PF00104">
    <property type="entry name" value="Hormone_recep"/>
    <property type="match status" value="1"/>
</dbReference>
<dbReference type="AlphaFoldDB" id="A0A7I4Z571"/>
<keyword evidence="10" id="KW-0539">Nucleus</keyword>
<keyword evidence="9" id="KW-0675">Receptor</keyword>
<keyword evidence="7" id="KW-0238">DNA-binding</keyword>
<dbReference type="PANTHER" id="PTHR45680:SF23">
    <property type="entry name" value="NUCLEAR HORMONE RECEPTOR FAMILY"/>
    <property type="match status" value="1"/>
</dbReference>
<dbReference type="SMART" id="SM00430">
    <property type="entry name" value="HOLI"/>
    <property type="match status" value="1"/>
</dbReference>
<sequence>VMPSPCAVCEMPSSGLHFGVSCCRACAAFFRRTLSLRLKYKCRFSRMCEVTQKKRYSCRYCRFEKCLMVGMKKENSVVQAVNSIDPWENPKASSSNPGSNTSYSSCSPPEPLYRIPAIVRNENYQQANAIAVYGSSPGNFDFHSNAQMILKAKIDVLFDMEFSLNAFPYTIPLSVCQQAMIAYASYSQHWPEFHSTSEVNIIDVEHYLRDTYAEIEYFARFAMSLQPFAQLPKDQKWLLFRNFWPGFFELDRCFRTCKVLGYDINDERTVCSDGTIMNPLGDVIRLDTVSDLNEEQVRKLLKPSHDLFRELVTYPFKRLMPNEFELLYMVISCMFNVKNIPGVTKETIEVAEQVKCRLAEDVHSYYTYELRKPNYASRLHKMSSIVSAVDKLQERRKEDSQLSRMFNIFKQDVFMSELF</sequence>
<evidence type="ECO:0000256" key="4">
    <source>
        <dbReference type="ARBA" id="ARBA00022771"/>
    </source>
</evidence>
<feature type="domain" description="NR LBD" evidence="13">
    <location>
        <begin position="171"/>
        <end position="419"/>
    </location>
</feature>
<dbReference type="CDD" id="cd06960">
    <property type="entry name" value="NR_DBD_HNF4A"/>
    <property type="match status" value="1"/>
</dbReference>
<protein>
    <submittedName>
        <fullName evidence="15">NR LBD domain-containing protein</fullName>
    </submittedName>
</protein>
<dbReference type="PROSITE" id="PS51843">
    <property type="entry name" value="NR_LBD"/>
    <property type="match status" value="1"/>
</dbReference>
<feature type="domain" description="Nuclear receptor" evidence="12">
    <location>
        <begin position="3"/>
        <end position="78"/>
    </location>
</feature>
<dbReference type="SUPFAM" id="SSF57716">
    <property type="entry name" value="Glucocorticoid receptor-like (DNA-binding domain)"/>
    <property type="match status" value="1"/>
</dbReference>
<dbReference type="GO" id="GO:0005634">
    <property type="term" value="C:nucleus"/>
    <property type="evidence" value="ECO:0007669"/>
    <property type="project" value="UniProtKB-SubCell"/>
</dbReference>
<keyword evidence="14" id="KW-1185">Reference proteome</keyword>
<accession>A0A7I4Z571</accession>
<dbReference type="GO" id="GO:0008270">
    <property type="term" value="F:zinc ion binding"/>
    <property type="evidence" value="ECO:0007669"/>
    <property type="project" value="UniProtKB-KW"/>
</dbReference>
<keyword evidence="4" id="KW-0863">Zinc-finger</keyword>
<dbReference type="InterPro" id="IPR035500">
    <property type="entry name" value="NHR-like_dom_sf"/>
</dbReference>
<keyword evidence="5" id="KW-0862">Zinc</keyword>
<proteinExistence type="inferred from homology"/>
<evidence type="ECO:0000256" key="1">
    <source>
        <dbReference type="ARBA" id="ARBA00004123"/>
    </source>
</evidence>
<evidence type="ECO:0000256" key="7">
    <source>
        <dbReference type="ARBA" id="ARBA00023125"/>
    </source>
</evidence>
<dbReference type="SMART" id="SM00399">
    <property type="entry name" value="ZnF_C4"/>
    <property type="match status" value="1"/>
</dbReference>
<dbReference type="InterPro" id="IPR049636">
    <property type="entry name" value="HNF4-like_DBD"/>
</dbReference>
<dbReference type="OMA" id="EHIARFC"/>